<proteinExistence type="predicted"/>
<keyword evidence="3" id="KW-1185">Reference proteome</keyword>
<evidence type="ECO:0000256" key="1">
    <source>
        <dbReference type="SAM" id="MobiDB-lite"/>
    </source>
</evidence>
<dbReference type="Proteomes" id="UP001151760">
    <property type="component" value="Unassembled WGS sequence"/>
</dbReference>
<reference evidence="2" key="2">
    <citation type="submission" date="2022-01" db="EMBL/GenBank/DDBJ databases">
        <authorList>
            <person name="Yamashiro T."/>
            <person name="Shiraishi A."/>
            <person name="Satake H."/>
            <person name="Nakayama K."/>
        </authorList>
    </citation>
    <scope>NUCLEOTIDE SEQUENCE</scope>
</reference>
<evidence type="ECO:0000313" key="2">
    <source>
        <dbReference type="EMBL" id="GJS62487.1"/>
    </source>
</evidence>
<feature type="compositionally biased region" description="Polar residues" evidence="1">
    <location>
        <begin position="156"/>
        <end position="166"/>
    </location>
</feature>
<dbReference type="EMBL" id="BQNB010009364">
    <property type="protein sequence ID" value="GJS62487.1"/>
    <property type="molecule type" value="Genomic_DNA"/>
</dbReference>
<protein>
    <submittedName>
        <fullName evidence="2">Uncharacterized protein</fullName>
    </submittedName>
</protein>
<reference evidence="2" key="1">
    <citation type="journal article" date="2022" name="Int. J. Mol. Sci.">
        <title>Draft Genome of Tanacetum Coccineum: Genomic Comparison of Closely Related Tanacetum-Family Plants.</title>
        <authorList>
            <person name="Yamashiro T."/>
            <person name="Shiraishi A."/>
            <person name="Nakayama K."/>
            <person name="Satake H."/>
        </authorList>
    </citation>
    <scope>NUCLEOTIDE SEQUENCE</scope>
</reference>
<evidence type="ECO:0000313" key="3">
    <source>
        <dbReference type="Proteomes" id="UP001151760"/>
    </source>
</evidence>
<name>A0ABQ4XCF8_9ASTR</name>
<gene>
    <name evidence="2" type="ORF">Tco_0657271</name>
</gene>
<comment type="caution">
    <text evidence="2">The sequence shown here is derived from an EMBL/GenBank/DDBJ whole genome shotgun (WGS) entry which is preliminary data.</text>
</comment>
<organism evidence="2 3">
    <name type="scientific">Tanacetum coccineum</name>
    <dbReference type="NCBI Taxonomy" id="301880"/>
    <lineage>
        <taxon>Eukaryota</taxon>
        <taxon>Viridiplantae</taxon>
        <taxon>Streptophyta</taxon>
        <taxon>Embryophyta</taxon>
        <taxon>Tracheophyta</taxon>
        <taxon>Spermatophyta</taxon>
        <taxon>Magnoliopsida</taxon>
        <taxon>eudicotyledons</taxon>
        <taxon>Gunneridae</taxon>
        <taxon>Pentapetalae</taxon>
        <taxon>asterids</taxon>
        <taxon>campanulids</taxon>
        <taxon>Asterales</taxon>
        <taxon>Asteraceae</taxon>
        <taxon>Asteroideae</taxon>
        <taxon>Anthemideae</taxon>
        <taxon>Anthemidinae</taxon>
        <taxon>Tanacetum</taxon>
    </lineage>
</organism>
<sequence>MRVKDLDSPKDEPIIIVDESEEAANKIEYIHATSHPDNEDTLVPKPSSPSSLPTVLKELPFKFNELTREVKELKKHVHDLEIELLVDLKEIPNKLETFTSIAKIKTLDTLQSLLNKGTKSLNKFAQVIGSASQKTGDTSVPSAGQAGTQLAEGEKNTNQVTISQLFQRKPAKDAEKANLNKQQSIPIPPPITTTKDKSKKAMSSKDAKEEGSESDSDDTIHLTGSMVESYKKKKLKKFDFITKYGDHVHLTEEQINKQKRIKKSAKAAAKHEVEVRREELVDLFGPDVVSKYYKAKLQYDKYCDKMLNKRAKSRITNCDVLTRNSPITLKVYKEDGTDEVILKFKANDLYLAE</sequence>
<accession>A0ABQ4XCF8</accession>
<feature type="region of interest" description="Disordered" evidence="1">
    <location>
        <begin position="132"/>
        <end position="220"/>
    </location>
</feature>
<feature type="compositionally biased region" description="Polar residues" evidence="1">
    <location>
        <begin position="132"/>
        <end position="148"/>
    </location>
</feature>